<accession>A0ABW4LV04</accession>
<evidence type="ECO:0000256" key="6">
    <source>
        <dbReference type="ARBA" id="ARBA00023139"/>
    </source>
</evidence>
<comment type="similarity">
    <text evidence="2">Belongs to the GerABKC lipoprotein family.</text>
</comment>
<keyword evidence="11" id="KW-1185">Reference proteome</keyword>
<keyword evidence="5" id="KW-0472">Membrane</keyword>
<evidence type="ECO:0000259" key="9">
    <source>
        <dbReference type="Pfam" id="PF25198"/>
    </source>
</evidence>
<organism evidence="10 11">
    <name type="scientific">Bacillus salitolerans</name>
    <dbReference type="NCBI Taxonomy" id="1437434"/>
    <lineage>
        <taxon>Bacteria</taxon>
        <taxon>Bacillati</taxon>
        <taxon>Bacillota</taxon>
        <taxon>Bacilli</taxon>
        <taxon>Bacillales</taxon>
        <taxon>Bacillaceae</taxon>
        <taxon>Bacillus</taxon>
    </lineage>
</organism>
<evidence type="ECO:0000256" key="5">
    <source>
        <dbReference type="ARBA" id="ARBA00023136"/>
    </source>
</evidence>
<comment type="subcellular location">
    <subcellularLocation>
        <location evidence="1">Membrane</location>
        <topology evidence="1">Lipid-anchor</topology>
    </subcellularLocation>
</comment>
<keyword evidence="4" id="KW-0732">Signal</keyword>
<dbReference type="Gene3D" id="3.30.300.210">
    <property type="entry name" value="Nutrient germinant receptor protein C, domain 3"/>
    <property type="match status" value="1"/>
</dbReference>
<dbReference type="PANTHER" id="PTHR35789">
    <property type="entry name" value="SPORE GERMINATION PROTEIN B3"/>
    <property type="match status" value="1"/>
</dbReference>
<gene>
    <name evidence="10" type="ORF">ACFSCX_20895</name>
</gene>
<feature type="domain" description="Spore germination GerAC-like C-terminal" evidence="8">
    <location>
        <begin position="235"/>
        <end position="403"/>
    </location>
</feature>
<sequence>MKQWTSLSLLFVILILLSGCGDKIEIEEEGFVVALGMDLPEEEDAKGIDVTFKLANPIPGQQGGTQEQGKEQEEAVVITIRAPDILSARDLANTSETRRLNYYHTKAIIIGEELARSNEFLNLVSSIQRERQVRGEMTIMVSKERAAEYLRKSQSALEASPHKFYDFMERRWKKNALVPDSTMQTFFHGIEADKGGILASYTTTERSKTNKAGNEDEYLPGQVDIEGGTEIQLIGAAVFQDGKMVSTLTGEETRFALMFRPDIDPEQMIFTYVDPLDPDHRIVIKGYTLGTDIDVDLKDSIPKLHVTIDMEVRILSIPSMVNYVEDIEKQRLLKEHIESELERKGMNLVKKSQEEIKGDPFYWALAVRKKFLTIKEFEDFNWREKYPISHISLTYDVNIRDFGKKLRPHTEHEIRDKD</sequence>
<keyword evidence="7" id="KW-0449">Lipoprotein</keyword>
<proteinExistence type="inferred from homology"/>
<reference evidence="11" key="1">
    <citation type="journal article" date="2019" name="Int. J. Syst. Evol. Microbiol.">
        <title>The Global Catalogue of Microorganisms (GCM) 10K type strain sequencing project: providing services to taxonomists for standard genome sequencing and annotation.</title>
        <authorList>
            <consortium name="The Broad Institute Genomics Platform"/>
            <consortium name="The Broad Institute Genome Sequencing Center for Infectious Disease"/>
            <person name="Wu L."/>
            <person name="Ma J."/>
        </authorList>
    </citation>
    <scope>NUCLEOTIDE SEQUENCE [LARGE SCALE GENOMIC DNA]</scope>
    <source>
        <strain evidence="11">CCUG 49339</strain>
    </source>
</reference>
<dbReference type="PANTHER" id="PTHR35789:SF1">
    <property type="entry name" value="SPORE GERMINATION PROTEIN B3"/>
    <property type="match status" value="1"/>
</dbReference>
<dbReference type="Proteomes" id="UP001597214">
    <property type="component" value="Unassembled WGS sequence"/>
</dbReference>
<evidence type="ECO:0000259" key="8">
    <source>
        <dbReference type="Pfam" id="PF05504"/>
    </source>
</evidence>
<dbReference type="InterPro" id="IPR038501">
    <property type="entry name" value="Spore_GerAC_C_sf"/>
</dbReference>
<protein>
    <submittedName>
        <fullName evidence="10">Ger(X)C family spore germination protein</fullName>
    </submittedName>
</protein>
<keyword evidence="6" id="KW-0564">Palmitate</keyword>
<dbReference type="InterPro" id="IPR046953">
    <property type="entry name" value="Spore_GerAC-like_C"/>
</dbReference>
<dbReference type="InterPro" id="IPR057336">
    <property type="entry name" value="GerAC_N"/>
</dbReference>
<evidence type="ECO:0000256" key="7">
    <source>
        <dbReference type="ARBA" id="ARBA00023288"/>
    </source>
</evidence>
<dbReference type="PROSITE" id="PS51257">
    <property type="entry name" value="PROKAR_LIPOPROTEIN"/>
    <property type="match status" value="1"/>
</dbReference>
<keyword evidence="3" id="KW-0309">Germination</keyword>
<dbReference type="RefSeq" id="WP_377930200.1">
    <property type="nucleotide sequence ID" value="NZ_JBHUEM010000052.1"/>
</dbReference>
<evidence type="ECO:0000256" key="1">
    <source>
        <dbReference type="ARBA" id="ARBA00004635"/>
    </source>
</evidence>
<dbReference type="Pfam" id="PF25198">
    <property type="entry name" value="Spore_GerAC_N"/>
    <property type="match status" value="1"/>
</dbReference>
<feature type="domain" description="Spore germination protein N-terminal" evidence="9">
    <location>
        <begin position="22"/>
        <end position="198"/>
    </location>
</feature>
<dbReference type="InterPro" id="IPR008844">
    <property type="entry name" value="Spore_GerAC-like"/>
</dbReference>
<dbReference type="Pfam" id="PF05504">
    <property type="entry name" value="Spore_GerAC"/>
    <property type="match status" value="1"/>
</dbReference>
<name>A0ABW4LV04_9BACI</name>
<evidence type="ECO:0000256" key="4">
    <source>
        <dbReference type="ARBA" id="ARBA00022729"/>
    </source>
</evidence>
<evidence type="ECO:0000256" key="3">
    <source>
        <dbReference type="ARBA" id="ARBA00022544"/>
    </source>
</evidence>
<evidence type="ECO:0000256" key="2">
    <source>
        <dbReference type="ARBA" id="ARBA00007886"/>
    </source>
</evidence>
<evidence type="ECO:0000313" key="11">
    <source>
        <dbReference type="Proteomes" id="UP001597214"/>
    </source>
</evidence>
<dbReference type="NCBIfam" id="TIGR02887">
    <property type="entry name" value="spore_ger_x_C"/>
    <property type="match status" value="1"/>
</dbReference>
<comment type="caution">
    <text evidence="10">The sequence shown here is derived from an EMBL/GenBank/DDBJ whole genome shotgun (WGS) entry which is preliminary data.</text>
</comment>
<evidence type="ECO:0000313" key="10">
    <source>
        <dbReference type="EMBL" id="MFD1738974.1"/>
    </source>
</evidence>
<dbReference type="EMBL" id="JBHUEM010000052">
    <property type="protein sequence ID" value="MFD1738974.1"/>
    <property type="molecule type" value="Genomic_DNA"/>
</dbReference>